<dbReference type="RefSeq" id="WP_200130816.1">
    <property type="nucleotide sequence ID" value="NZ_JAEHOI010000001.1"/>
</dbReference>
<evidence type="ECO:0000256" key="1">
    <source>
        <dbReference type="SAM" id="Phobius"/>
    </source>
</evidence>
<dbReference type="EMBL" id="JAEHOI010000001">
    <property type="protein sequence ID" value="MBK0420604.1"/>
    <property type="molecule type" value="Genomic_DNA"/>
</dbReference>
<sequence length="91" mass="9852">MTWHIDALLSLTFGAGVAIAGLHVINRKFIAPIYDVVLNLIAFTSACTASTLLGQPVSAVIAAGAVLCWVWLGRRTALHLRQLRKTVIRVE</sequence>
<evidence type="ECO:0000313" key="3">
    <source>
        <dbReference type="Proteomes" id="UP000618733"/>
    </source>
</evidence>
<comment type="caution">
    <text evidence="2">The sequence shown here is derived from an EMBL/GenBank/DDBJ whole genome shotgun (WGS) entry which is preliminary data.</text>
</comment>
<keyword evidence="1" id="KW-1133">Transmembrane helix</keyword>
<organism evidence="2 3">
    <name type="scientific">Leucobacter edaphi</name>
    <dbReference type="NCBI Taxonomy" id="2796472"/>
    <lineage>
        <taxon>Bacteria</taxon>
        <taxon>Bacillati</taxon>
        <taxon>Actinomycetota</taxon>
        <taxon>Actinomycetes</taxon>
        <taxon>Micrococcales</taxon>
        <taxon>Microbacteriaceae</taxon>
        <taxon>Leucobacter</taxon>
    </lineage>
</organism>
<feature type="transmembrane region" description="Helical" evidence="1">
    <location>
        <begin position="6"/>
        <end position="25"/>
    </location>
</feature>
<feature type="transmembrane region" description="Helical" evidence="1">
    <location>
        <begin position="57"/>
        <end position="74"/>
    </location>
</feature>
<dbReference type="AlphaFoldDB" id="A0A934UVI3"/>
<accession>A0A934UVI3</accession>
<evidence type="ECO:0000313" key="2">
    <source>
        <dbReference type="EMBL" id="MBK0420604.1"/>
    </source>
</evidence>
<keyword evidence="1" id="KW-0472">Membrane</keyword>
<keyword evidence="3" id="KW-1185">Reference proteome</keyword>
<keyword evidence="1" id="KW-0812">Transmembrane</keyword>
<protein>
    <submittedName>
        <fullName evidence="2">Uncharacterized protein</fullName>
    </submittedName>
</protein>
<dbReference type="Proteomes" id="UP000618733">
    <property type="component" value="Unassembled WGS sequence"/>
</dbReference>
<reference evidence="2" key="1">
    <citation type="submission" date="2020-12" db="EMBL/GenBank/DDBJ databases">
        <title>Leucobacter sp. CAS2, isolated from Chromium sludge.</title>
        <authorList>
            <person name="Xu Z."/>
        </authorList>
    </citation>
    <scope>NUCLEOTIDE SEQUENCE</scope>
    <source>
        <strain evidence="2">CSA2</strain>
    </source>
</reference>
<name>A0A934UVI3_9MICO</name>
<gene>
    <name evidence="2" type="ORF">JD292_00730</name>
</gene>
<proteinExistence type="predicted"/>